<keyword evidence="1" id="KW-0812">Transmembrane</keyword>
<evidence type="ECO:0000256" key="1">
    <source>
        <dbReference type="SAM" id="Phobius"/>
    </source>
</evidence>
<feature type="transmembrane region" description="Helical" evidence="1">
    <location>
        <begin position="57"/>
        <end position="79"/>
    </location>
</feature>
<gene>
    <name evidence="2" type="ORF">DI603_12390</name>
</gene>
<organism evidence="2 3">
    <name type="scientific">Roseateles depolymerans</name>
    <dbReference type="NCBI Taxonomy" id="76731"/>
    <lineage>
        <taxon>Bacteria</taxon>
        <taxon>Pseudomonadati</taxon>
        <taxon>Pseudomonadota</taxon>
        <taxon>Betaproteobacteria</taxon>
        <taxon>Burkholderiales</taxon>
        <taxon>Sphaerotilaceae</taxon>
        <taxon>Roseateles</taxon>
    </lineage>
</organism>
<name>A0A2W5DLF9_9BURK</name>
<evidence type="ECO:0000313" key="3">
    <source>
        <dbReference type="Proteomes" id="UP000249633"/>
    </source>
</evidence>
<protein>
    <recommendedName>
        <fullName evidence="4">Transmembrane protein</fullName>
    </recommendedName>
</protein>
<comment type="caution">
    <text evidence="2">The sequence shown here is derived from an EMBL/GenBank/DDBJ whole genome shotgun (WGS) entry which is preliminary data.</text>
</comment>
<dbReference type="EMBL" id="QFOD01000010">
    <property type="protein sequence ID" value="PZP31638.1"/>
    <property type="molecule type" value="Genomic_DNA"/>
</dbReference>
<accession>A0A2W5DLF9</accession>
<sequence length="102" mass="11139">MAMARQPGWFTPTLRRRAVAAVLASLGLPWMLGEFAKSFHTPGLSNDPERAQLLIDYIVIGAVLFCLSMVATWLMGCWVTAVMKGPRRDADPFPGDPGEPPP</sequence>
<proteinExistence type="predicted"/>
<evidence type="ECO:0000313" key="2">
    <source>
        <dbReference type="EMBL" id="PZP31638.1"/>
    </source>
</evidence>
<dbReference type="AlphaFoldDB" id="A0A2W5DLF9"/>
<evidence type="ECO:0008006" key="4">
    <source>
        <dbReference type="Google" id="ProtNLM"/>
    </source>
</evidence>
<reference evidence="2 3" key="1">
    <citation type="submission" date="2017-08" db="EMBL/GenBank/DDBJ databases">
        <title>Infants hospitalized years apart are colonized by the same room-sourced microbial strains.</title>
        <authorList>
            <person name="Brooks B."/>
            <person name="Olm M.R."/>
            <person name="Firek B.A."/>
            <person name="Baker R."/>
            <person name="Thomas B.C."/>
            <person name="Morowitz M.J."/>
            <person name="Banfield J.F."/>
        </authorList>
    </citation>
    <scope>NUCLEOTIDE SEQUENCE [LARGE SCALE GENOMIC DNA]</scope>
    <source>
        <strain evidence="2">S2_012_000_R2_81</strain>
    </source>
</reference>
<keyword evidence="1" id="KW-0472">Membrane</keyword>
<keyword evidence="1" id="KW-1133">Transmembrane helix</keyword>
<dbReference type="Proteomes" id="UP000249633">
    <property type="component" value="Unassembled WGS sequence"/>
</dbReference>